<evidence type="ECO:0000313" key="3">
    <source>
        <dbReference type="Proteomes" id="UP000265515"/>
    </source>
</evidence>
<feature type="region of interest" description="Disordered" evidence="1">
    <location>
        <begin position="49"/>
        <end position="80"/>
    </location>
</feature>
<feature type="compositionally biased region" description="Basic and acidic residues" evidence="1">
    <location>
        <begin position="51"/>
        <end position="80"/>
    </location>
</feature>
<feature type="compositionally biased region" description="Basic and acidic residues" evidence="1">
    <location>
        <begin position="7"/>
        <end position="30"/>
    </location>
</feature>
<dbReference type="Proteomes" id="UP000265515">
    <property type="component" value="Unassembled WGS sequence"/>
</dbReference>
<feature type="region of interest" description="Disordered" evidence="1">
    <location>
        <begin position="1"/>
        <end position="30"/>
    </location>
</feature>
<accession>A0A388KP87</accession>
<comment type="caution">
    <text evidence="2">The sequence shown here is derived from an EMBL/GenBank/DDBJ whole genome shotgun (WGS) entry which is preliminary data.</text>
</comment>
<proteinExistence type="predicted"/>
<protein>
    <submittedName>
        <fullName evidence="2">Uncharacterized protein</fullName>
    </submittedName>
</protein>
<dbReference type="AlphaFoldDB" id="A0A388KP87"/>
<reference evidence="2 3" key="1">
    <citation type="journal article" date="2018" name="Cell">
        <title>The Chara Genome: Secondary Complexity and Implications for Plant Terrestrialization.</title>
        <authorList>
            <person name="Nishiyama T."/>
            <person name="Sakayama H."/>
            <person name="Vries J.D."/>
            <person name="Buschmann H."/>
            <person name="Saint-Marcoux D."/>
            <person name="Ullrich K.K."/>
            <person name="Haas F.B."/>
            <person name="Vanderstraeten L."/>
            <person name="Becker D."/>
            <person name="Lang D."/>
            <person name="Vosolsobe S."/>
            <person name="Rombauts S."/>
            <person name="Wilhelmsson P.K.I."/>
            <person name="Janitza P."/>
            <person name="Kern R."/>
            <person name="Heyl A."/>
            <person name="Rumpler F."/>
            <person name="Villalobos L.I.A.C."/>
            <person name="Clay J.M."/>
            <person name="Skokan R."/>
            <person name="Toyoda A."/>
            <person name="Suzuki Y."/>
            <person name="Kagoshima H."/>
            <person name="Schijlen E."/>
            <person name="Tajeshwar N."/>
            <person name="Catarino B."/>
            <person name="Hetherington A.J."/>
            <person name="Saltykova A."/>
            <person name="Bonnot C."/>
            <person name="Breuninger H."/>
            <person name="Symeonidi A."/>
            <person name="Radhakrishnan G.V."/>
            <person name="Van Nieuwerburgh F."/>
            <person name="Deforce D."/>
            <person name="Chang C."/>
            <person name="Karol K.G."/>
            <person name="Hedrich R."/>
            <person name="Ulvskov P."/>
            <person name="Glockner G."/>
            <person name="Delwiche C.F."/>
            <person name="Petrasek J."/>
            <person name="Van de Peer Y."/>
            <person name="Friml J."/>
            <person name="Beilby M."/>
            <person name="Dolan L."/>
            <person name="Kohara Y."/>
            <person name="Sugano S."/>
            <person name="Fujiyama A."/>
            <person name="Delaux P.-M."/>
            <person name="Quint M."/>
            <person name="TheiBen G."/>
            <person name="Hagemann M."/>
            <person name="Harholt J."/>
            <person name="Dunand C."/>
            <person name="Zachgo S."/>
            <person name="Langdale J."/>
            <person name="Maumus F."/>
            <person name="Straeten D.V.D."/>
            <person name="Gould S.B."/>
            <person name="Rensing S.A."/>
        </authorList>
    </citation>
    <scope>NUCLEOTIDE SEQUENCE [LARGE SCALE GENOMIC DNA]</scope>
    <source>
        <strain evidence="2 3">S276</strain>
    </source>
</reference>
<evidence type="ECO:0000256" key="1">
    <source>
        <dbReference type="SAM" id="MobiDB-lite"/>
    </source>
</evidence>
<organism evidence="2 3">
    <name type="scientific">Chara braunii</name>
    <name type="common">Braun's stonewort</name>
    <dbReference type="NCBI Taxonomy" id="69332"/>
    <lineage>
        <taxon>Eukaryota</taxon>
        <taxon>Viridiplantae</taxon>
        <taxon>Streptophyta</taxon>
        <taxon>Charophyceae</taxon>
        <taxon>Charales</taxon>
        <taxon>Characeae</taxon>
        <taxon>Chara</taxon>
    </lineage>
</organism>
<keyword evidence="3" id="KW-1185">Reference proteome</keyword>
<feature type="compositionally biased region" description="Basic and acidic residues" evidence="1">
    <location>
        <begin position="113"/>
        <end position="145"/>
    </location>
</feature>
<name>A0A388KP87_CHABU</name>
<sequence length="164" mass="17933">MAPFYEDEVKSVDGDGDSHPHQDIGDHGKRGYALDEAGEWEVKLGLMDGLDCPHRAAPDDRNQDHNQEYNQHDRGGEKHAVDNCVYQEKVSIHRGQVDDGDGRSAEGVCIHRGQVDDGDGRSADLLDDDAIHRGQVDDGDGRSADVLDDDGGYPKQCQIIGTAR</sequence>
<dbReference type="EMBL" id="BFEA01000154">
    <property type="protein sequence ID" value="GBG71862.1"/>
    <property type="molecule type" value="Genomic_DNA"/>
</dbReference>
<feature type="region of interest" description="Disordered" evidence="1">
    <location>
        <begin position="111"/>
        <end position="153"/>
    </location>
</feature>
<dbReference type="Gramene" id="GBG71862">
    <property type="protein sequence ID" value="GBG71862"/>
    <property type="gene ID" value="CBR_g10800"/>
</dbReference>
<evidence type="ECO:0000313" key="2">
    <source>
        <dbReference type="EMBL" id="GBG71862.1"/>
    </source>
</evidence>
<gene>
    <name evidence="2" type="ORF">CBR_g10800</name>
</gene>